<evidence type="ECO:0000256" key="4">
    <source>
        <dbReference type="ARBA" id="ARBA00022729"/>
    </source>
</evidence>
<keyword evidence="9" id="KW-1185">Reference proteome</keyword>
<reference evidence="8" key="2">
    <citation type="submission" date="2020-09" db="EMBL/GenBank/DDBJ databases">
        <authorList>
            <person name="Sun Q."/>
            <person name="Ohkuma M."/>
        </authorList>
    </citation>
    <scope>NUCLEOTIDE SEQUENCE</scope>
    <source>
        <strain evidence="8">JCM 4815</strain>
    </source>
</reference>
<evidence type="ECO:0000256" key="3">
    <source>
        <dbReference type="ARBA" id="ARBA00022525"/>
    </source>
</evidence>
<dbReference type="Proteomes" id="UP000622166">
    <property type="component" value="Unassembled WGS sequence"/>
</dbReference>
<dbReference type="Pfam" id="PF03777">
    <property type="entry name" value="ChpA-C"/>
    <property type="match status" value="1"/>
</dbReference>
<dbReference type="AlphaFoldDB" id="A0A918PCB4"/>
<sequence length="62" mass="6195">MSLGGGECVNLNDGFHALGATAHGTGTLAGNAAEAPVGGPLNPCGGTGPRWPARWDRHCRSP</sequence>
<evidence type="ECO:0000256" key="2">
    <source>
        <dbReference type="ARBA" id="ARBA00022512"/>
    </source>
</evidence>
<feature type="domain" description="Chaplin" evidence="7">
    <location>
        <begin position="14"/>
        <end position="47"/>
    </location>
</feature>
<dbReference type="EMBL" id="BMVW01000002">
    <property type="protein sequence ID" value="GGY98784.1"/>
    <property type="molecule type" value="Genomic_DNA"/>
</dbReference>
<evidence type="ECO:0000256" key="5">
    <source>
        <dbReference type="ARBA" id="ARBA00022889"/>
    </source>
</evidence>
<evidence type="ECO:0000259" key="7">
    <source>
        <dbReference type="Pfam" id="PF03777"/>
    </source>
</evidence>
<accession>A0A918PCB4</accession>
<comment type="subcellular location">
    <subcellularLocation>
        <location evidence="1">Secreted</location>
        <location evidence="1">Cell wall</location>
    </subcellularLocation>
</comment>
<gene>
    <name evidence="8" type="ORF">GCM10010365_16780</name>
</gene>
<evidence type="ECO:0000256" key="1">
    <source>
        <dbReference type="ARBA" id="ARBA00004191"/>
    </source>
</evidence>
<dbReference type="InterPro" id="IPR005528">
    <property type="entry name" value="ChpA-H"/>
</dbReference>
<dbReference type="GO" id="GO:0007155">
    <property type="term" value="P:cell adhesion"/>
    <property type="evidence" value="ECO:0007669"/>
    <property type="project" value="UniProtKB-KW"/>
</dbReference>
<protein>
    <recommendedName>
        <fullName evidence="7">Chaplin domain-containing protein</fullName>
    </recommendedName>
</protein>
<proteinExistence type="predicted"/>
<keyword evidence="6" id="KW-0034">Amyloid</keyword>
<comment type="caution">
    <text evidence="8">The sequence shown here is derived from an EMBL/GenBank/DDBJ whole genome shotgun (WGS) entry which is preliminary data.</text>
</comment>
<keyword evidence="3" id="KW-0964">Secreted</keyword>
<evidence type="ECO:0000256" key="6">
    <source>
        <dbReference type="ARBA" id="ARBA00023087"/>
    </source>
</evidence>
<organism evidence="8 9">
    <name type="scientific">Streptomyces poonensis</name>
    <dbReference type="NCBI Taxonomy" id="68255"/>
    <lineage>
        <taxon>Bacteria</taxon>
        <taxon>Bacillati</taxon>
        <taxon>Actinomycetota</taxon>
        <taxon>Actinomycetes</taxon>
        <taxon>Kitasatosporales</taxon>
        <taxon>Streptomycetaceae</taxon>
        <taxon>Streptomyces</taxon>
    </lineage>
</organism>
<evidence type="ECO:0000313" key="8">
    <source>
        <dbReference type="EMBL" id="GGY98784.1"/>
    </source>
</evidence>
<name>A0A918PCB4_9ACTN</name>
<keyword evidence="5" id="KW-0130">Cell adhesion</keyword>
<evidence type="ECO:0000313" key="9">
    <source>
        <dbReference type="Proteomes" id="UP000622166"/>
    </source>
</evidence>
<reference evidence="8" key="1">
    <citation type="journal article" date="2014" name="Int. J. Syst. Evol. Microbiol.">
        <title>Complete genome sequence of Corynebacterium casei LMG S-19264T (=DSM 44701T), isolated from a smear-ripened cheese.</title>
        <authorList>
            <consortium name="US DOE Joint Genome Institute (JGI-PGF)"/>
            <person name="Walter F."/>
            <person name="Albersmeier A."/>
            <person name="Kalinowski J."/>
            <person name="Ruckert C."/>
        </authorList>
    </citation>
    <scope>NUCLEOTIDE SEQUENCE</scope>
    <source>
        <strain evidence="8">JCM 4815</strain>
    </source>
</reference>
<keyword evidence="2" id="KW-0134">Cell wall</keyword>
<keyword evidence="4" id="KW-0732">Signal</keyword>